<proteinExistence type="predicted"/>
<gene>
    <name evidence="3" type="ORF">IV203_004311</name>
</gene>
<dbReference type="PANTHER" id="PTHR24111">
    <property type="entry name" value="LEUCINE-RICH REPEAT-CONTAINING PROTEIN 34"/>
    <property type="match status" value="1"/>
</dbReference>
<dbReference type="Proteomes" id="UP000693970">
    <property type="component" value="Unassembled WGS sequence"/>
</dbReference>
<feature type="compositionally biased region" description="Low complexity" evidence="2">
    <location>
        <begin position="403"/>
        <end position="412"/>
    </location>
</feature>
<protein>
    <submittedName>
        <fullName evidence="3">Leucine rich repeat LRR-containing protein</fullName>
    </submittedName>
</protein>
<name>A0A9K3PP71_9STRA</name>
<accession>A0A9K3PP71</accession>
<organism evidence="3 4">
    <name type="scientific">Nitzschia inconspicua</name>
    <dbReference type="NCBI Taxonomy" id="303405"/>
    <lineage>
        <taxon>Eukaryota</taxon>
        <taxon>Sar</taxon>
        <taxon>Stramenopiles</taxon>
        <taxon>Ochrophyta</taxon>
        <taxon>Bacillariophyta</taxon>
        <taxon>Bacillariophyceae</taxon>
        <taxon>Bacillariophycidae</taxon>
        <taxon>Bacillariales</taxon>
        <taxon>Bacillariaceae</taxon>
        <taxon>Nitzschia</taxon>
    </lineage>
</organism>
<feature type="region of interest" description="Disordered" evidence="2">
    <location>
        <begin position="156"/>
        <end position="179"/>
    </location>
</feature>
<comment type="caution">
    <text evidence="3">The sequence shown here is derived from an EMBL/GenBank/DDBJ whole genome shotgun (WGS) entry which is preliminary data.</text>
</comment>
<keyword evidence="4" id="KW-1185">Reference proteome</keyword>
<keyword evidence="1" id="KW-0677">Repeat</keyword>
<evidence type="ECO:0000256" key="2">
    <source>
        <dbReference type="SAM" id="MobiDB-lite"/>
    </source>
</evidence>
<sequence length="446" mass="49595">MFQRKRPFRGNSKKVKLTSSMDEETILQLIGKIKEETHITTIWFDEVTITPSIAAAMGDLFRSTSRYGRVFDKLSIEFCDGFGTDLIITSALMMDGIKNLFLAMDRPRDDVISRLATILRVNTSLISLWLLVPMTETSATAIADALRENENLETLSLSGSNFDKPEEEDDDEDDRRKTSSELASLDTADFTFFSPMETAAALCEGLRENVGLQTVDLSCCYLEDECLSLLVQSLVGHPSLRSLDISRNSAQSQTMRALADVVGIESTILTNLDVREQTDDNNGPLDISHFSRAMRDNRTIYALKLSHNQLKDDQIIELVNHLQGNEVIQELDLQFNEITETGLNYLTENLSGIKSLEVLLLGGNAFGEEGQDLLEHLQKDDDSICTVHDKGLARRKDKKSSSSKKTTLSPMSPKEKSLEKGLAFKFAGFSGLMGSPKAVKKNSEKS</sequence>
<evidence type="ECO:0000313" key="3">
    <source>
        <dbReference type="EMBL" id="KAG7354955.1"/>
    </source>
</evidence>
<evidence type="ECO:0000313" key="4">
    <source>
        <dbReference type="Proteomes" id="UP000693970"/>
    </source>
</evidence>
<reference evidence="3" key="1">
    <citation type="journal article" date="2021" name="Sci. Rep.">
        <title>Diploid genomic architecture of Nitzschia inconspicua, an elite biomass production diatom.</title>
        <authorList>
            <person name="Oliver A."/>
            <person name="Podell S."/>
            <person name="Pinowska A."/>
            <person name="Traller J.C."/>
            <person name="Smith S.R."/>
            <person name="McClure R."/>
            <person name="Beliaev A."/>
            <person name="Bohutskyi P."/>
            <person name="Hill E.A."/>
            <person name="Rabines A."/>
            <person name="Zheng H."/>
            <person name="Allen L.Z."/>
            <person name="Kuo A."/>
            <person name="Grigoriev I.V."/>
            <person name="Allen A.E."/>
            <person name="Hazlebeck D."/>
            <person name="Allen E.E."/>
        </authorList>
    </citation>
    <scope>NUCLEOTIDE SEQUENCE</scope>
    <source>
        <strain evidence="3">Hildebrandi</strain>
    </source>
</reference>
<dbReference type="OrthoDB" id="6500038at2759"/>
<dbReference type="PANTHER" id="PTHR24111:SF0">
    <property type="entry name" value="LEUCINE-RICH REPEAT-CONTAINING PROTEIN"/>
    <property type="match status" value="1"/>
</dbReference>
<dbReference type="InterPro" id="IPR001611">
    <property type="entry name" value="Leu-rich_rpt"/>
</dbReference>
<dbReference type="AlphaFoldDB" id="A0A9K3PP71"/>
<evidence type="ECO:0000256" key="1">
    <source>
        <dbReference type="ARBA" id="ARBA00022737"/>
    </source>
</evidence>
<dbReference type="InterPro" id="IPR052201">
    <property type="entry name" value="LRR-containing_regulator"/>
</dbReference>
<reference evidence="3" key="2">
    <citation type="submission" date="2021-04" db="EMBL/GenBank/DDBJ databases">
        <authorList>
            <person name="Podell S."/>
        </authorList>
    </citation>
    <scope>NUCLEOTIDE SEQUENCE</scope>
    <source>
        <strain evidence="3">Hildebrandi</strain>
    </source>
</reference>
<dbReference type="EMBL" id="JAGRRH010000016">
    <property type="protein sequence ID" value="KAG7354955.1"/>
    <property type="molecule type" value="Genomic_DNA"/>
</dbReference>
<feature type="region of interest" description="Disordered" evidence="2">
    <location>
        <begin position="394"/>
        <end position="417"/>
    </location>
</feature>
<dbReference type="Pfam" id="PF13516">
    <property type="entry name" value="LRR_6"/>
    <property type="match status" value="1"/>
</dbReference>